<dbReference type="GO" id="GO:0016747">
    <property type="term" value="F:acyltransferase activity, transferring groups other than amino-acyl groups"/>
    <property type="evidence" value="ECO:0007669"/>
    <property type="project" value="InterPro"/>
</dbReference>
<keyword evidence="4" id="KW-0808">Transferase</keyword>
<dbReference type="GO" id="GO:0016020">
    <property type="term" value="C:membrane"/>
    <property type="evidence" value="ECO:0007669"/>
    <property type="project" value="TreeGrafter"/>
</dbReference>
<keyword evidence="2" id="KW-0812">Transmembrane</keyword>
<dbReference type="PANTHER" id="PTHR23028">
    <property type="entry name" value="ACETYLTRANSFERASE"/>
    <property type="match status" value="1"/>
</dbReference>
<evidence type="ECO:0000313" key="5">
    <source>
        <dbReference type="Proteomes" id="UP000645217"/>
    </source>
</evidence>
<dbReference type="PANTHER" id="PTHR23028:SF53">
    <property type="entry name" value="ACYL_TRANSF_3 DOMAIN-CONTAINING PROTEIN"/>
    <property type="match status" value="1"/>
</dbReference>
<dbReference type="AlphaFoldDB" id="A0A917R675"/>
<feature type="transmembrane region" description="Helical" evidence="2">
    <location>
        <begin position="73"/>
        <end position="92"/>
    </location>
</feature>
<feature type="transmembrane region" description="Helical" evidence="2">
    <location>
        <begin position="27"/>
        <end position="52"/>
    </location>
</feature>
<feature type="transmembrane region" description="Helical" evidence="2">
    <location>
        <begin position="313"/>
        <end position="335"/>
    </location>
</feature>
<evidence type="ECO:0000313" key="4">
    <source>
        <dbReference type="EMBL" id="GGK91272.1"/>
    </source>
</evidence>
<protein>
    <submittedName>
        <fullName evidence="4">Acyltransferase</fullName>
    </submittedName>
</protein>
<proteinExistence type="predicted"/>
<dbReference type="InterPro" id="IPR050879">
    <property type="entry name" value="Acyltransferase_3"/>
</dbReference>
<feature type="region of interest" description="Disordered" evidence="1">
    <location>
        <begin position="348"/>
        <end position="383"/>
    </location>
</feature>
<feature type="transmembrane region" description="Helical" evidence="2">
    <location>
        <begin position="191"/>
        <end position="216"/>
    </location>
</feature>
<name>A0A917R675_9ACTN</name>
<feature type="transmembrane region" description="Helical" evidence="2">
    <location>
        <begin position="280"/>
        <end position="301"/>
    </location>
</feature>
<dbReference type="Pfam" id="PF01757">
    <property type="entry name" value="Acyl_transf_3"/>
    <property type="match status" value="1"/>
</dbReference>
<sequence>MRFVAAFLVFLTHGIDANLFASAGARGTYMSVVLIAGLAAVTYFFILSGFILTYVQRATDSAKSFWWRRFLKIYPNHLVTLVGALLLVSFVMKQTIDGGTAALHFLLIQSYFPQFELRAIFNGPAWSLSCEVLFYLCFPLLARSIGRIRPERLWAWAGIVVAAIFAMPLVAKVILPAQPPMPGFGMTELEFWFVAQFPPVRMLEFVLGIILARIVLTGRRIPVSLPSAAALAVAVYVMTPLFPLSYNVVAVEVIPLGLVIAAGAARDASGRRSWLGSRPMVWLGNVSYAMFMVHYLILVYVRQLFGSPEGWSTPMGFVMLGVLFAITLVLSWMLFRLVEDPIMKRFASSKPRPRHAAPPPPPAGGPPAETSKPVASAAPSIVP</sequence>
<keyword evidence="4" id="KW-0012">Acyltransferase</keyword>
<dbReference type="EMBL" id="BMNT01000019">
    <property type="protein sequence ID" value="GGK91272.1"/>
    <property type="molecule type" value="Genomic_DNA"/>
</dbReference>
<dbReference type="Proteomes" id="UP000645217">
    <property type="component" value="Unassembled WGS sequence"/>
</dbReference>
<keyword evidence="5" id="KW-1185">Reference proteome</keyword>
<feature type="transmembrane region" description="Helical" evidence="2">
    <location>
        <begin position="153"/>
        <end position="171"/>
    </location>
</feature>
<accession>A0A917R675</accession>
<feature type="transmembrane region" description="Helical" evidence="2">
    <location>
        <begin position="119"/>
        <end position="141"/>
    </location>
</feature>
<organism evidence="4 5">
    <name type="scientific">Sphaerisporangium melleum</name>
    <dbReference type="NCBI Taxonomy" id="321316"/>
    <lineage>
        <taxon>Bacteria</taxon>
        <taxon>Bacillati</taxon>
        <taxon>Actinomycetota</taxon>
        <taxon>Actinomycetes</taxon>
        <taxon>Streptosporangiales</taxon>
        <taxon>Streptosporangiaceae</taxon>
        <taxon>Sphaerisporangium</taxon>
    </lineage>
</organism>
<reference evidence="4" key="1">
    <citation type="journal article" date="2014" name="Int. J. Syst. Evol. Microbiol.">
        <title>Complete genome sequence of Corynebacterium casei LMG S-19264T (=DSM 44701T), isolated from a smear-ripened cheese.</title>
        <authorList>
            <consortium name="US DOE Joint Genome Institute (JGI-PGF)"/>
            <person name="Walter F."/>
            <person name="Albersmeier A."/>
            <person name="Kalinowski J."/>
            <person name="Ruckert C."/>
        </authorList>
    </citation>
    <scope>NUCLEOTIDE SEQUENCE</scope>
    <source>
        <strain evidence="4">JCM 13064</strain>
    </source>
</reference>
<feature type="transmembrane region" description="Helical" evidence="2">
    <location>
        <begin position="248"/>
        <end position="268"/>
    </location>
</feature>
<reference evidence="4" key="2">
    <citation type="submission" date="2020-09" db="EMBL/GenBank/DDBJ databases">
        <authorList>
            <person name="Sun Q."/>
            <person name="Ohkuma M."/>
        </authorList>
    </citation>
    <scope>NUCLEOTIDE SEQUENCE</scope>
    <source>
        <strain evidence="4">JCM 13064</strain>
    </source>
</reference>
<evidence type="ECO:0000259" key="3">
    <source>
        <dbReference type="Pfam" id="PF01757"/>
    </source>
</evidence>
<comment type="caution">
    <text evidence="4">The sequence shown here is derived from an EMBL/GenBank/DDBJ whole genome shotgun (WGS) entry which is preliminary data.</text>
</comment>
<dbReference type="RefSeq" id="WP_189164308.1">
    <property type="nucleotide sequence ID" value="NZ_BMNT01000019.1"/>
</dbReference>
<evidence type="ECO:0000256" key="2">
    <source>
        <dbReference type="SAM" id="Phobius"/>
    </source>
</evidence>
<feature type="compositionally biased region" description="Pro residues" evidence="1">
    <location>
        <begin position="356"/>
        <end position="365"/>
    </location>
</feature>
<gene>
    <name evidence="4" type="ORF">GCM10007964_37440</name>
</gene>
<feature type="domain" description="Acyltransferase 3" evidence="3">
    <location>
        <begin position="1"/>
        <end position="335"/>
    </location>
</feature>
<dbReference type="GO" id="GO:0009103">
    <property type="term" value="P:lipopolysaccharide biosynthetic process"/>
    <property type="evidence" value="ECO:0007669"/>
    <property type="project" value="TreeGrafter"/>
</dbReference>
<evidence type="ECO:0000256" key="1">
    <source>
        <dbReference type="SAM" id="MobiDB-lite"/>
    </source>
</evidence>
<keyword evidence="2" id="KW-0472">Membrane</keyword>
<dbReference type="InterPro" id="IPR002656">
    <property type="entry name" value="Acyl_transf_3_dom"/>
</dbReference>
<feature type="transmembrane region" description="Helical" evidence="2">
    <location>
        <begin position="223"/>
        <end position="242"/>
    </location>
</feature>
<keyword evidence="2" id="KW-1133">Transmembrane helix</keyword>